<dbReference type="Gene3D" id="3.40.50.1820">
    <property type="entry name" value="alpha/beta hydrolase"/>
    <property type="match status" value="1"/>
</dbReference>
<keyword evidence="3" id="KW-1185">Reference proteome</keyword>
<evidence type="ECO:0000259" key="1">
    <source>
        <dbReference type="Pfam" id="PF12146"/>
    </source>
</evidence>
<dbReference type="RefSeq" id="WP_214295950.1">
    <property type="nucleotide sequence ID" value="NZ_JAHDYS010000001.1"/>
</dbReference>
<dbReference type="SUPFAM" id="SSF53474">
    <property type="entry name" value="alpha/beta-Hydrolases"/>
    <property type="match status" value="1"/>
</dbReference>
<accession>A0ABS5U3J4</accession>
<gene>
    <name evidence="2" type="ORF">KJB30_00390</name>
</gene>
<dbReference type="GO" id="GO:0016787">
    <property type="term" value="F:hydrolase activity"/>
    <property type="evidence" value="ECO:0007669"/>
    <property type="project" value="UniProtKB-KW"/>
</dbReference>
<evidence type="ECO:0000313" key="2">
    <source>
        <dbReference type="EMBL" id="MBT1070238.1"/>
    </source>
</evidence>
<dbReference type="Proteomes" id="UP000784128">
    <property type="component" value="Unassembled WGS sequence"/>
</dbReference>
<dbReference type="Pfam" id="PF12146">
    <property type="entry name" value="Hydrolase_4"/>
    <property type="match status" value="1"/>
</dbReference>
<dbReference type="InterPro" id="IPR029058">
    <property type="entry name" value="AB_hydrolase_fold"/>
</dbReference>
<sequence length="258" mass="28431">MSNFNNFSDHARYDTRARLEEDYLSGPGQMTLVLLPGMDGTGSLFVPLLKALPDWVKPIVVSYPTDKPLDYKGHLELVMAALPVDQPFVVLGESFSGPLALMAAARHPNGLRGVILCATFVTWPLSIPACIARAAVSLGLFRLKSHPLFLQVLLGRNATQELRSLFSGALDRLKPDVLAARARAVMDEDCTAALAECHVPLLVMIADSDRIVARRCREVFNHIRPDAEVVHFSSPHLILQTSTCEAVKHICRFIRLVQ</sequence>
<proteinExistence type="predicted"/>
<evidence type="ECO:0000313" key="3">
    <source>
        <dbReference type="Proteomes" id="UP000784128"/>
    </source>
</evidence>
<name>A0ABS5U3J4_9BACT</name>
<dbReference type="InterPro" id="IPR022742">
    <property type="entry name" value="Hydrolase_4"/>
</dbReference>
<protein>
    <submittedName>
        <fullName evidence="2">Alpha/beta fold hydrolase</fullName>
    </submittedName>
</protein>
<keyword evidence="2" id="KW-0378">Hydrolase</keyword>
<organism evidence="2 3">
    <name type="scientific">Pelotalea chapellei</name>
    <dbReference type="NCBI Taxonomy" id="44671"/>
    <lineage>
        <taxon>Bacteria</taxon>
        <taxon>Pseudomonadati</taxon>
        <taxon>Thermodesulfobacteriota</taxon>
        <taxon>Desulfuromonadia</taxon>
        <taxon>Geobacterales</taxon>
        <taxon>Geobacteraceae</taxon>
        <taxon>Pelotalea</taxon>
    </lineage>
</organism>
<comment type="caution">
    <text evidence="2">The sequence shown here is derived from an EMBL/GenBank/DDBJ whole genome shotgun (WGS) entry which is preliminary data.</text>
</comment>
<dbReference type="EMBL" id="JAHDYS010000001">
    <property type="protein sequence ID" value="MBT1070238.1"/>
    <property type="molecule type" value="Genomic_DNA"/>
</dbReference>
<reference evidence="2 3" key="1">
    <citation type="submission" date="2021-05" db="EMBL/GenBank/DDBJ databases">
        <title>The draft genome of Geobacter chapellei DSM 13688.</title>
        <authorList>
            <person name="Xu Z."/>
            <person name="Masuda Y."/>
            <person name="Itoh H."/>
            <person name="Senoo K."/>
        </authorList>
    </citation>
    <scope>NUCLEOTIDE SEQUENCE [LARGE SCALE GENOMIC DNA]</scope>
    <source>
        <strain evidence="2 3">DSM 13688</strain>
    </source>
</reference>
<feature type="domain" description="Serine aminopeptidase S33" evidence="1">
    <location>
        <begin position="70"/>
        <end position="224"/>
    </location>
</feature>